<dbReference type="PATRIC" id="fig|1303518.3.peg.2083"/>
<reference evidence="2" key="1">
    <citation type="submission" date="2013-03" db="EMBL/GenBank/DDBJ databases">
        <title>Genome sequence of Chthonomonas calidirosea, the first sequenced genome from the Armatimonadetes phylum (formally candidate division OP10).</title>
        <authorList>
            <person name="Lee K.C.Y."/>
            <person name="Morgan X.C."/>
            <person name="Dunfield P.F."/>
            <person name="Tamas I."/>
            <person name="Houghton K.M."/>
            <person name="Vyssotski M."/>
            <person name="Ryan J.L.J."/>
            <person name="Lagutin K."/>
            <person name="McDonald I.R."/>
            <person name="Stott M.B."/>
        </authorList>
    </citation>
    <scope>NUCLEOTIDE SEQUENCE [LARGE SCALE GENOMIC DNA]</scope>
    <source>
        <strain evidence="2">DSM 23976 / ICMP 18418 / T49</strain>
    </source>
</reference>
<gene>
    <name evidence="1" type="ORF">CCALI_02018</name>
</gene>
<dbReference type="KEGG" id="ccz:CCALI_02018"/>
<dbReference type="InParanoid" id="S0EWQ3"/>
<protein>
    <submittedName>
        <fullName evidence="1">Uncharacterized protein</fullName>
    </submittedName>
</protein>
<dbReference type="EMBL" id="HF951689">
    <property type="protein sequence ID" value="CCW35825.1"/>
    <property type="molecule type" value="Genomic_DNA"/>
</dbReference>
<evidence type="ECO:0000313" key="2">
    <source>
        <dbReference type="Proteomes" id="UP000014227"/>
    </source>
</evidence>
<name>S0EWQ3_CHTCT</name>
<dbReference type="HOGENOM" id="CLU_867906_0_0_0"/>
<proteinExistence type="predicted"/>
<dbReference type="AlphaFoldDB" id="S0EWQ3"/>
<accession>S0EWQ3</accession>
<dbReference type="Proteomes" id="UP000014227">
    <property type="component" value="Chromosome I"/>
</dbReference>
<organism evidence="1 2">
    <name type="scientific">Chthonomonas calidirosea (strain DSM 23976 / ICMP 18418 / T49)</name>
    <dbReference type="NCBI Taxonomy" id="1303518"/>
    <lineage>
        <taxon>Bacteria</taxon>
        <taxon>Bacillati</taxon>
        <taxon>Armatimonadota</taxon>
        <taxon>Chthonomonadia</taxon>
        <taxon>Chthonomonadales</taxon>
        <taxon>Chthonomonadaceae</taxon>
        <taxon>Chthonomonas</taxon>
    </lineage>
</organism>
<dbReference type="STRING" id="454171.CP488_02071"/>
<evidence type="ECO:0000313" key="1">
    <source>
        <dbReference type="EMBL" id="CCW35825.1"/>
    </source>
</evidence>
<keyword evidence="2" id="KW-1185">Reference proteome</keyword>
<sequence length="320" mass="35269">MLPHDSWYRLLSRRPRISKRARLLYLACLLFFGEMRLGASSPPQGARHPRPSQSQNRSLYSLKLRFSEGQVTNYRIDIVYSLRRAGKAQPLYTLRETLMERVQVQKVRPDGSAELSFVVTSGAGLFNGKAFEVNASEAPMYCVVAPNGAVVSSPPSKGKVVSPQIPDFLQRATNLYGLLFPSYPLALGQHWSYHEAEGNTTACLAEMRQVGPYQTLLLKSLSVISIHTFVHTSDSPSAEGDPNSVSGMILRGKLRLRSSTDFAPQLGLCVRIVKHGWADLQVRTVVNKPSKQNQNTPATLVLPPPVHMLATFEISAGIVG</sequence>